<feature type="domain" description="NAD-dependent epimerase/dehydratase" evidence="7">
    <location>
        <begin position="33"/>
        <end position="269"/>
    </location>
</feature>
<dbReference type="EC" id="1.1.1.103" evidence="5"/>
<proteinExistence type="inferred from homology"/>
<accession>A0A6P8IQ47</accession>
<dbReference type="FunCoup" id="A0A6P8IQ47">
    <property type="interactions" value="54"/>
</dbReference>
<dbReference type="KEGG" id="aten:116303750"/>
<dbReference type="Gene3D" id="3.40.50.720">
    <property type="entry name" value="NAD(P)-binding Rossmann-like Domain"/>
    <property type="match status" value="1"/>
</dbReference>
<reference evidence="9" key="1">
    <citation type="submission" date="2025-08" db="UniProtKB">
        <authorList>
            <consortium name="RefSeq"/>
        </authorList>
    </citation>
    <scope>IDENTIFICATION</scope>
    <source>
        <tissue evidence="9">Tentacle</tissue>
    </source>
</reference>
<evidence type="ECO:0000259" key="7">
    <source>
        <dbReference type="Pfam" id="PF01370"/>
    </source>
</evidence>
<organism evidence="8 9">
    <name type="scientific">Actinia tenebrosa</name>
    <name type="common">Australian red waratah sea anemone</name>
    <dbReference type="NCBI Taxonomy" id="6105"/>
    <lineage>
        <taxon>Eukaryota</taxon>
        <taxon>Metazoa</taxon>
        <taxon>Cnidaria</taxon>
        <taxon>Anthozoa</taxon>
        <taxon>Hexacorallia</taxon>
        <taxon>Actiniaria</taxon>
        <taxon>Actiniidae</taxon>
        <taxon>Actinia</taxon>
    </lineage>
</organism>
<keyword evidence="8" id="KW-1185">Reference proteome</keyword>
<dbReference type="GO" id="GO:0008743">
    <property type="term" value="F:L-threonine 3-dehydrogenase activity"/>
    <property type="evidence" value="ECO:0007669"/>
    <property type="project" value="UniProtKB-EC"/>
</dbReference>
<dbReference type="CDD" id="cd05272">
    <property type="entry name" value="TDH_SDR_e"/>
    <property type="match status" value="1"/>
</dbReference>
<dbReference type="FunFam" id="3.40.50.720:FF:000077">
    <property type="entry name" value="L-threonine 3-dehydrogenase, mitochondrial"/>
    <property type="match status" value="1"/>
</dbReference>
<evidence type="ECO:0000313" key="9">
    <source>
        <dbReference type="RefSeq" id="XP_031569201.1"/>
    </source>
</evidence>
<dbReference type="GO" id="GO:0006567">
    <property type="term" value="P:L-threonine catabolic process"/>
    <property type="evidence" value="ECO:0007669"/>
    <property type="project" value="TreeGrafter"/>
</dbReference>
<evidence type="ECO:0000256" key="5">
    <source>
        <dbReference type="ARBA" id="ARBA00066604"/>
    </source>
</evidence>
<comment type="pathway">
    <text evidence="4">Amino-acid degradation; L-threonine degradation via oxydo-reductase pathway; glycine from L-threonine: step 1/2.</text>
</comment>
<dbReference type="InterPro" id="IPR001509">
    <property type="entry name" value="Epimerase_deHydtase"/>
</dbReference>
<dbReference type="InterPro" id="IPR051225">
    <property type="entry name" value="NAD(P)_epim/dehydratase"/>
</dbReference>
<evidence type="ECO:0000256" key="3">
    <source>
        <dbReference type="ARBA" id="ARBA00059023"/>
    </source>
</evidence>
<evidence type="ECO:0000256" key="6">
    <source>
        <dbReference type="ARBA" id="ARBA00069940"/>
    </source>
</evidence>
<name>A0A6P8IQ47_ACTTE</name>
<comment type="catalytic activity">
    <reaction evidence="2">
        <text>L-threonine + NAD(+) = (2S)-2-amino-3-oxobutanoate + NADH + H(+)</text>
        <dbReference type="Rhea" id="RHEA:13161"/>
        <dbReference type="ChEBI" id="CHEBI:15378"/>
        <dbReference type="ChEBI" id="CHEBI:57540"/>
        <dbReference type="ChEBI" id="CHEBI:57926"/>
        <dbReference type="ChEBI" id="CHEBI:57945"/>
        <dbReference type="ChEBI" id="CHEBI:78948"/>
        <dbReference type="EC" id="1.1.1.103"/>
    </reaction>
</comment>
<dbReference type="InParanoid" id="A0A6P8IQ47"/>
<dbReference type="PANTHER" id="PTHR42687">
    <property type="entry name" value="L-THREONINE 3-DEHYDROGENASE"/>
    <property type="match status" value="1"/>
</dbReference>
<dbReference type="InterPro" id="IPR036291">
    <property type="entry name" value="NAD(P)-bd_dom_sf"/>
</dbReference>
<evidence type="ECO:0000256" key="1">
    <source>
        <dbReference type="ARBA" id="ARBA00007637"/>
    </source>
</evidence>
<dbReference type="SUPFAM" id="SSF51735">
    <property type="entry name" value="NAD(P)-binding Rossmann-fold domains"/>
    <property type="match status" value="1"/>
</dbReference>
<dbReference type="GeneID" id="116303750"/>
<evidence type="ECO:0000256" key="2">
    <source>
        <dbReference type="ARBA" id="ARBA00050613"/>
    </source>
</evidence>
<dbReference type="AlphaFoldDB" id="A0A6P8IQ47"/>
<dbReference type="Proteomes" id="UP000515163">
    <property type="component" value="Unplaced"/>
</dbReference>
<comment type="function">
    <text evidence="3">Catalyzes the NAD(+)-dependent oxidation of L-threonine to 2-amino-3-ketobutyrate, mediating L-threonine catabolism.</text>
</comment>
<dbReference type="RefSeq" id="XP_031569201.1">
    <property type="nucleotide sequence ID" value="XM_031713341.1"/>
</dbReference>
<gene>
    <name evidence="9" type="primary">LOC116303750</name>
</gene>
<dbReference type="OrthoDB" id="10058185at2759"/>
<comment type="similarity">
    <text evidence="1">Belongs to the NAD(P)-dependent epimerase/dehydratase family.</text>
</comment>
<dbReference type="Pfam" id="PF01370">
    <property type="entry name" value="Epimerase"/>
    <property type="match status" value="1"/>
</dbReference>
<protein>
    <recommendedName>
        <fullName evidence="6">L-threonine 3-dehydrogenase, mitochondrial</fullName>
        <ecNumber evidence="5">1.1.1.103</ecNumber>
    </recommendedName>
</protein>
<evidence type="ECO:0000256" key="4">
    <source>
        <dbReference type="ARBA" id="ARBA00060557"/>
    </source>
</evidence>
<evidence type="ECO:0000313" key="8">
    <source>
        <dbReference type="Proteomes" id="UP000515163"/>
    </source>
</evidence>
<dbReference type="PANTHER" id="PTHR42687:SF1">
    <property type="entry name" value="L-THREONINE 3-DEHYDROGENASE, MITOCHONDRIAL"/>
    <property type="match status" value="1"/>
</dbReference>
<sequence>MLSRYAKLSRYLCSTGNILLNRSFHKEVQTPRVLITGSLGQLGTGLARLLRDKYGRESVVMSDIAKAPPEVHEEGPYIYADVLDFQSLQSIVVNYDIDWVVHFSALLSAIGEQNVHQALQVNIHGFHNITEVCRKYNLRLFSPSTIGAFGPDTPRNPTPDLTIQRPKTIYGVSKVHMELLGEYYHHRYGLDFRSARFPGVISADSKPGGGTTDYAVNIFHEALRTGKYKCYLRKDTRMPMIYIPDCLRGTIELLEAPQEKLKLRTYNLGAISFTPEELAKEIKKFIPHFQIEYEPDERQLIADSWPEVLDDHNARLDWEWKHKYDLSDMVAHMMQLLAPKYLDVKTSTRN</sequence>